<evidence type="ECO:0000256" key="3">
    <source>
        <dbReference type="ARBA" id="ARBA00022723"/>
    </source>
</evidence>
<evidence type="ECO:0000313" key="9">
    <source>
        <dbReference type="Proteomes" id="UP000286351"/>
    </source>
</evidence>
<dbReference type="SUPFAM" id="SSF55961">
    <property type="entry name" value="Bet v1-like"/>
    <property type="match status" value="1"/>
</dbReference>
<dbReference type="Gene3D" id="2.102.10.10">
    <property type="entry name" value="Rieske [2Fe-2S] iron-sulphur domain"/>
    <property type="match status" value="1"/>
</dbReference>
<dbReference type="InterPro" id="IPR017941">
    <property type="entry name" value="Rieske_2Fe-2S"/>
</dbReference>
<accession>A0A423J5K8</accession>
<dbReference type="InterPro" id="IPR001663">
    <property type="entry name" value="Rng_hydr_dOase-A"/>
</dbReference>
<name>A0A423J5K8_9PSED</name>
<gene>
    <name evidence="8" type="ORF">BK664_26675</name>
</gene>
<keyword evidence="6" id="KW-0411">Iron-sulfur</keyword>
<dbReference type="Pfam" id="PF00355">
    <property type="entry name" value="Rieske"/>
    <property type="match status" value="1"/>
</dbReference>
<dbReference type="EMBL" id="MOBO01000030">
    <property type="protein sequence ID" value="RON32971.1"/>
    <property type="molecule type" value="Genomic_DNA"/>
</dbReference>
<proteinExistence type="predicted"/>
<reference evidence="8 9" key="1">
    <citation type="submission" date="2016-10" db="EMBL/GenBank/DDBJ databases">
        <title>Comparative genome analysis of multiple Pseudomonas spp. focuses on biocontrol and plant growth promoting traits.</title>
        <authorList>
            <person name="Tao X.-Y."/>
            <person name="Taylor C.G."/>
        </authorList>
    </citation>
    <scope>NUCLEOTIDE SEQUENCE [LARGE SCALE GENOMIC DNA]</scope>
    <source>
        <strain evidence="8 9">38D4</strain>
    </source>
</reference>
<sequence length="387" mass="44216">MDHPTQVSLSRTLLAMIEQRQTSMANDIFLNPVESYTSLDQQRREQQHVFGSRPLMIGLSGQLAYPGDFLTDDLSGVPVLVVRDNNGSLNAFINVCRHRGARLLNGSGNIAGTMTCPYHGWAYDLDGQLQRLNPPASFEGLSCTERNLTRLNVLEQHGLIWVHPTPGGQINEVEILGPLASEVRDFGFQHYSHYETRRLRRRFNWKVVIDTFLENWHFSTLHRQTVLPIFLPGISHFEGCGSHLRLIMPRRSIVELFDQPEEQWDLLRHSAIMYVLFPNTLLVWQGDHLEVWRVFAAGPRCVDQCLIEVSLHVPTTPTSAKEKTHWDKNMTLLMDTVDGEDFQLAKYLQKGYASHAQQYLTFGRNEPALQHFHRAIRAVIDEGKVDG</sequence>
<feature type="domain" description="Rieske" evidence="7">
    <location>
        <begin position="66"/>
        <end position="162"/>
    </location>
</feature>
<comment type="caution">
    <text evidence="8">The sequence shown here is derived from an EMBL/GenBank/DDBJ whole genome shotgun (WGS) entry which is preliminary data.</text>
</comment>
<evidence type="ECO:0000256" key="5">
    <source>
        <dbReference type="ARBA" id="ARBA00023004"/>
    </source>
</evidence>
<dbReference type="PANTHER" id="PTHR43756">
    <property type="entry name" value="CHOLINE MONOOXYGENASE, CHLOROPLASTIC"/>
    <property type="match status" value="1"/>
</dbReference>
<evidence type="ECO:0000313" key="8">
    <source>
        <dbReference type="EMBL" id="RON32971.1"/>
    </source>
</evidence>
<dbReference type="GO" id="GO:0005506">
    <property type="term" value="F:iron ion binding"/>
    <property type="evidence" value="ECO:0007669"/>
    <property type="project" value="InterPro"/>
</dbReference>
<dbReference type="PANTHER" id="PTHR43756:SF5">
    <property type="entry name" value="CHOLINE MONOOXYGENASE, CHLOROPLASTIC"/>
    <property type="match status" value="1"/>
</dbReference>
<dbReference type="PRINTS" id="PR00090">
    <property type="entry name" value="RNGDIOXGNASE"/>
</dbReference>
<dbReference type="GO" id="GO:0051537">
    <property type="term" value="F:2 iron, 2 sulfur cluster binding"/>
    <property type="evidence" value="ECO:0007669"/>
    <property type="project" value="UniProtKB-KW"/>
</dbReference>
<dbReference type="CDD" id="cd08887">
    <property type="entry name" value="RHO_alpha_C_3"/>
    <property type="match status" value="1"/>
</dbReference>
<keyword evidence="4" id="KW-0560">Oxidoreductase</keyword>
<dbReference type="CDD" id="cd03469">
    <property type="entry name" value="Rieske_RO_Alpha_N"/>
    <property type="match status" value="1"/>
</dbReference>
<evidence type="ECO:0000256" key="4">
    <source>
        <dbReference type="ARBA" id="ARBA00023002"/>
    </source>
</evidence>
<dbReference type="InterPro" id="IPR015879">
    <property type="entry name" value="Ring_hydroxy_dOase_asu_C_dom"/>
</dbReference>
<evidence type="ECO:0000256" key="2">
    <source>
        <dbReference type="ARBA" id="ARBA00022714"/>
    </source>
</evidence>
<evidence type="ECO:0000259" key="7">
    <source>
        <dbReference type="PROSITE" id="PS51296"/>
    </source>
</evidence>
<evidence type="ECO:0000256" key="1">
    <source>
        <dbReference type="ARBA" id="ARBA00001962"/>
    </source>
</evidence>
<protein>
    <submittedName>
        <fullName evidence="8">Rieske (2Fe-2S) protein</fullName>
    </submittedName>
</protein>
<dbReference type="Gene3D" id="3.90.380.10">
    <property type="entry name" value="Naphthalene 1,2-dioxygenase Alpha Subunit, Chain A, domain 1"/>
    <property type="match status" value="2"/>
</dbReference>
<comment type="cofactor">
    <cofactor evidence="1">
        <name>Fe cation</name>
        <dbReference type="ChEBI" id="CHEBI:24875"/>
    </cofactor>
</comment>
<dbReference type="InterPro" id="IPR036922">
    <property type="entry name" value="Rieske_2Fe-2S_sf"/>
</dbReference>
<keyword evidence="3" id="KW-0479">Metal-binding</keyword>
<dbReference type="Pfam" id="PF00848">
    <property type="entry name" value="Ring_hydroxyl_A"/>
    <property type="match status" value="1"/>
</dbReference>
<keyword evidence="5" id="KW-0408">Iron</keyword>
<dbReference type="GO" id="GO:0016491">
    <property type="term" value="F:oxidoreductase activity"/>
    <property type="evidence" value="ECO:0007669"/>
    <property type="project" value="UniProtKB-KW"/>
</dbReference>
<dbReference type="Proteomes" id="UP000286351">
    <property type="component" value="Unassembled WGS sequence"/>
</dbReference>
<evidence type="ECO:0000256" key="6">
    <source>
        <dbReference type="ARBA" id="ARBA00023014"/>
    </source>
</evidence>
<dbReference type="AlphaFoldDB" id="A0A423J5K8"/>
<dbReference type="PROSITE" id="PS51296">
    <property type="entry name" value="RIESKE"/>
    <property type="match status" value="1"/>
</dbReference>
<organism evidence="8 9">
    <name type="scientific">Pseudomonas brassicacearum</name>
    <dbReference type="NCBI Taxonomy" id="930166"/>
    <lineage>
        <taxon>Bacteria</taxon>
        <taxon>Pseudomonadati</taxon>
        <taxon>Pseudomonadota</taxon>
        <taxon>Gammaproteobacteria</taxon>
        <taxon>Pseudomonadales</taxon>
        <taxon>Pseudomonadaceae</taxon>
        <taxon>Pseudomonas</taxon>
    </lineage>
</organism>
<dbReference type="SUPFAM" id="SSF50022">
    <property type="entry name" value="ISP domain"/>
    <property type="match status" value="1"/>
</dbReference>
<keyword evidence="2" id="KW-0001">2Fe-2S</keyword>